<evidence type="ECO:0000256" key="2">
    <source>
        <dbReference type="ARBA" id="ARBA00023136"/>
    </source>
</evidence>
<dbReference type="PIRSF" id="PIRSF005690">
    <property type="entry name" value="GerBA"/>
    <property type="match status" value="1"/>
</dbReference>
<name>A0A7G6E352_THEFR</name>
<keyword evidence="3" id="KW-1133">Transmembrane helix</keyword>
<sequence>MFRHIFKKLHFWQMFNANYHEQDGTSSKLSQANISRDLKQNLKVLRNILGTSSDVIIREFSFGYEEKINAALIFLDGMTDKAIINESIIKPLMYDSHLFSPQELSVTINIEIIRTTMLSVGEVKKVISLDEAVNDCLYGDTILLIDGFHEALVISTKGWESRSVEEPKTEAVVRGPREGFTETLRSNTTLLRRKIRNPNFIIETLQLGEKTKTNVCIAYLKGVVNPRLVEEVKGRLKRIKTDAILESGYIEQFIEDAPFSPFPTVANSEKPDVIAAKLLEGRVAILVDGTPMVLTVPMVFIESFQTAEDYYSRPYYASIVRMLRFLAFFITITAPAVYVALTTFHQELIPTPLLITMAAAREGTPFPAVAEALIMGTVFEILREAGVRLPRPVGSAISIVGALVIGEAAVSAGLIGAPMVIVIALTAIASFVVPSQSDVAALLRLIFTVLAGFLGAFGIMIGLMGVLIHLCALRSFGTPYFSPLAPLSLGDVKDVFFRVPMWAMLTRPRTIGWHDYQRQEWGLMPHPPKKDE</sequence>
<organism evidence="4 5">
    <name type="scientific">Thermanaerosceptrum fracticalcis</name>
    <dbReference type="NCBI Taxonomy" id="1712410"/>
    <lineage>
        <taxon>Bacteria</taxon>
        <taxon>Bacillati</taxon>
        <taxon>Bacillota</taxon>
        <taxon>Clostridia</taxon>
        <taxon>Eubacteriales</taxon>
        <taxon>Peptococcaceae</taxon>
        <taxon>Thermanaerosceptrum</taxon>
    </lineage>
</organism>
<dbReference type="RefSeq" id="WP_034422070.1">
    <property type="nucleotide sequence ID" value="NZ_CP045798.1"/>
</dbReference>
<dbReference type="KEGG" id="tfr:BR63_09395"/>
<comment type="similarity">
    <text evidence="1">Belongs to the GerABKA family.</text>
</comment>
<dbReference type="Pfam" id="PF03323">
    <property type="entry name" value="GerA"/>
    <property type="match status" value="1"/>
</dbReference>
<keyword evidence="2 3" id="KW-0472">Membrane</keyword>
<dbReference type="EMBL" id="CP045798">
    <property type="protein sequence ID" value="QNB46506.1"/>
    <property type="molecule type" value="Genomic_DNA"/>
</dbReference>
<proteinExistence type="inferred from homology"/>
<dbReference type="GO" id="GO:0009847">
    <property type="term" value="P:spore germination"/>
    <property type="evidence" value="ECO:0007669"/>
    <property type="project" value="InterPro"/>
</dbReference>
<dbReference type="InterPro" id="IPR050768">
    <property type="entry name" value="UPF0353/GerABKA_families"/>
</dbReference>
<evidence type="ECO:0000256" key="3">
    <source>
        <dbReference type="SAM" id="Phobius"/>
    </source>
</evidence>
<protein>
    <submittedName>
        <fullName evidence="4">Spore germination protein</fullName>
    </submittedName>
</protein>
<accession>A0A7G6E352</accession>
<evidence type="ECO:0000313" key="5">
    <source>
        <dbReference type="Proteomes" id="UP000515847"/>
    </source>
</evidence>
<dbReference type="PANTHER" id="PTHR22550">
    <property type="entry name" value="SPORE GERMINATION PROTEIN"/>
    <property type="match status" value="1"/>
</dbReference>
<dbReference type="Proteomes" id="UP000515847">
    <property type="component" value="Chromosome"/>
</dbReference>
<feature type="transmembrane region" description="Helical" evidence="3">
    <location>
        <begin position="445"/>
        <end position="470"/>
    </location>
</feature>
<dbReference type="GO" id="GO:0016020">
    <property type="term" value="C:membrane"/>
    <property type="evidence" value="ECO:0007669"/>
    <property type="project" value="InterPro"/>
</dbReference>
<dbReference type="PANTHER" id="PTHR22550:SF5">
    <property type="entry name" value="LEUCINE ZIPPER PROTEIN 4"/>
    <property type="match status" value="1"/>
</dbReference>
<evidence type="ECO:0000313" key="4">
    <source>
        <dbReference type="EMBL" id="QNB46506.1"/>
    </source>
</evidence>
<feature type="transmembrane region" description="Helical" evidence="3">
    <location>
        <begin position="323"/>
        <end position="344"/>
    </location>
</feature>
<reference evidence="4 5" key="1">
    <citation type="journal article" date="2019" name="Front. Microbiol.">
        <title>Thermoanaerosceptrum fracticalcis gen. nov. sp. nov., a Novel Fumarate-Fermenting Microorganism From a Deep Fractured Carbonate Aquifer of the US Great Basin.</title>
        <authorList>
            <person name="Hamilton-Brehm S.D."/>
            <person name="Stewart L.E."/>
            <person name="Zavarin M."/>
            <person name="Caldwell M."/>
            <person name="Lawson P.A."/>
            <person name="Onstott T.C."/>
            <person name="Grzymski J."/>
            <person name="Neveux I."/>
            <person name="Lollar B.S."/>
            <person name="Russell C.E."/>
            <person name="Moser D.P."/>
        </authorList>
    </citation>
    <scope>NUCLEOTIDE SEQUENCE [LARGE SCALE GENOMIC DNA]</scope>
    <source>
        <strain evidence="4 5">DRI-13</strain>
    </source>
</reference>
<keyword evidence="5" id="KW-1185">Reference proteome</keyword>
<dbReference type="InterPro" id="IPR004995">
    <property type="entry name" value="Spore_Ger"/>
</dbReference>
<dbReference type="OrthoDB" id="1726708at2"/>
<gene>
    <name evidence="4" type="ORF">BR63_09395</name>
</gene>
<feature type="transmembrane region" description="Helical" evidence="3">
    <location>
        <begin position="412"/>
        <end position="433"/>
    </location>
</feature>
<keyword evidence="3" id="KW-0812">Transmembrane</keyword>
<dbReference type="AlphaFoldDB" id="A0A7G6E352"/>
<evidence type="ECO:0000256" key="1">
    <source>
        <dbReference type="ARBA" id="ARBA00005278"/>
    </source>
</evidence>